<feature type="transmembrane region" description="Helical" evidence="7">
    <location>
        <begin position="182"/>
        <end position="200"/>
    </location>
</feature>
<evidence type="ECO:0000256" key="1">
    <source>
        <dbReference type="ARBA" id="ARBA00004141"/>
    </source>
</evidence>
<dbReference type="SUPFAM" id="SSF144091">
    <property type="entry name" value="Rhomboid-like"/>
    <property type="match status" value="1"/>
</dbReference>
<dbReference type="Proteomes" id="UP000334019">
    <property type="component" value="Chromosome"/>
</dbReference>
<evidence type="ECO:0000256" key="5">
    <source>
        <dbReference type="ARBA" id="ARBA00022989"/>
    </source>
</evidence>
<evidence type="ECO:0000256" key="2">
    <source>
        <dbReference type="ARBA" id="ARBA00009045"/>
    </source>
</evidence>
<keyword evidence="10" id="KW-1185">Reference proteome</keyword>
<keyword evidence="4" id="KW-0378">Hydrolase</keyword>
<protein>
    <submittedName>
        <fullName evidence="9">Rhomboid family intramembrane serine protease</fullName>
    </submittedName>
</protein>
<dbReference type="KEGG" id="atq:GH723_05575"/>
<dbReference type="InterPro" id="IPR050925">
    <property type="entry name" value="Rhomboid_protease_S54"/>
</dbReference>
<dbReference type="Gene3D" id="1.20.1540.10">
    <property type="entry name" value="Rhomboid-like"/>
    <property type="match status" value="1"/>
</dbReference>
<feature type="transmembrane region" description="Helical" evidence="7">
    <location>
        <begin position="127"/>
        <end position="146"/>
    </location>
</feature>
<evidence type="ECO:0000256" key="4">
    <source>
        <dbReference type="ARBA" id="ARBA00022801"/>
    </source>
</evidence>
<dbReference type="PANTHER" id="PTHR43731:SF14">
    <property type="entry name" value="PRESENILIN-ASSOCIATED RHOMBOID-LIKE PROTEIN, MITOCHONDRIAL"/>
    <property type="match status" value="1"/>
</dbReference>
<evidence type="ECO:0000256" key="3">
    <source>
        <dbReference type="ARBA" id="ARBA00022692"/>
    </source>
</evidence>
<gene>
    <name evidence="9" type="ORF">GH723_05575</name>
</gene>
<dbReference type="GO" id="GO:0006508">
    <property type="term" value="P:proteolysis"/>
    <property type="evidence" value="ECO:0007669"/>
    <property type="project" value="UniProtKB-KW"/>
</dbReference>
<dbReference type="InterPro" id="IPR035952">
    <property type="entry name" value="Rhomboid-like_sf"/>
</dbReference>
<dbReference type="PANTHER" id="PTHR43731">
    <property type="entry name" value="RHOMBOID PROTEASE"/>
    <property type="match status" value="1"/>
</dbReference>
<accession>A0A5Q2RCK5</accession>
<feature type="domain" description="Peptidase S54 rhomboid" evidence="8">
    <location>
        <begin position="117"/>
        <end position="249"/>
    </location>
</feature>
<proteinExistence type="inferred from homology"/>
<dbReference type="InterPro" id="IPR022764">
    <property type="entry name" value="Peptidase_S54_rhomboid_dom"/>
</dbReference>
<dbReference type="CDD" id="cd19756">
    <property type="entry name" value="Bbox2"/>
    <property type="match status" value="1"/>
</dbReference>
<dbReference type="EMBL" id="CP045851">
    <property type="protein sequence ID" value="QGG94619.1"/>
    <property type="molecule type" value="Genomic_DNA"/>
</dbReference>
<dbReference type="GO" id="GO:0004252">
    <property type="term" value="F:serine-type endopeptidase activity"/>
    <property type="evidence" value="ECO:0007669"/>
    <property type="project" value="InterPro"/>
</dbReference>
<evidence type="ECO:0000256" key="6">
    <source>
        <dbReference type="ARBA" id="ARBA00023136"/>
    </source>
</evidence>
<organism evidence="9 10">
    <name type="scientific">Actinomarinicola tropica</name>
    <dbReference type="NCBI Taxonomy" id="2789776"/>
    <lineage>
        <taxon>Bacteria</taxon>
        <taxon>Bacillati</taxon>
        <taxon>Actinomycetota</taxon>
        <taxon>Acidimicrobiia</taxon>
        <taxon>Acidimicrobiales</taxon>
        <taxon>Iamiaceae</taxon>
        <taxon>Actinomarinicola</taxon>
    </lineage>
</organism>
<evidence type="ECO:0000259" key="8">
    <source>
        <dbReference type="Pfam" id="PF01694"/>
    </source>
</evidence>
<evidence type="ECO:0000256" key="7">
    <source>
        <dbReference type="SAM" id="Phobius"/>
    </source>
</evidence>
<feature type="transmembrane region" description="Helical" evidence="7">
    <location>
        <begin position="263"/>
        <end position="285"/>
    </location>
</feature>
<keyword evidence="9" id="KW-0645">Protease</keyword>
<feature type="transmembrane region" description="Helical" evidence="7">
    <location>
        <begin position="232"/>
        <end position="251"/>
    </location>
</feature>
<feature type="transmembrane region" description="Helical" evidence="7">
    <location>
        <begin position="158"/>
        <end position="176"/>
    </location>
</feature>
<evidence type="ECO:0000313" key="9">
    <source>
        <dbReference type="EMBL" id="QGG94619.1"/>
    </source>
</evidence>
<dbReference type="RefSeq" id="WP_153758725.1">
    <property type="nucleotide sequence ID" value="NZ_CP045851.1"/>
</dbReference>
<keyword evidence="3 7" id="KW-0812">Transmembrane</keyword>
<sequence>MTLPETVCAFHPDRRAGVSCQRCGRPICPDCMRTASVGFHCPECSRQGRQQVHTPRTLAARRDPIVTKALVGVNVVVFVLAGLRGGGLLEPSADVQIDFGLVGYGFTREGFVGVDTGEWYRLVTGGFLHADLIHLGLNMFLLWVLGSALEPALGRLRFGLLYAASLLTGSLGVMLLDPDALTVGASGAVFGLMGAMVVAQRAAGIDIWQSGIGVLVGLNVITTFAIPNISIGGHLGGLAGGLLVGALLIELPRRAAPGSRRTASVAAVVLVVALAAASVVASIWASGQYPSVL</sequence>
<dbReference type="GO" id="GO:0016020">
    <property type="term" value="C:membrane"/>
    <property type="evidence" value="ECO:0007669"/>
    <property type="project" value="UniProtKB-SubCell"/>
</dbReference>
<dbReference type="Pfam" id="PF01694">
    <property type="entry name" value="Rhomboid"/>
    <property type="match status" value="1"/>
</dbReference>
<comment type="similarity">
    <text evidence="2">Belongs to the peptidase S54 family.</text>
</comment>
<feature type="transmembrane region" description="Helical" evidence="7">
    <location>
        <begin position="207"/>
        <end position="226"/>
    </location>
</feature>
<dbReference type="AlphaFoldDB" id="A0A5Q2RCK5"/>
<feature type="transmembrane region" description="Helical" evidence="7">
    <location>
        <begin position="65"/>
        <end position="83"/>
    </location>
</feature>
<keyword evidence="6 7" id="KW-0472">Membrane</keyword>
<evidence type="ECO:0000313" key="10">
    <source>
        <dbReference type="Proteomes" id="UP000334019"/>
    </source>
</evidence>
<comment type="subcellular location">
    <subcellularLocation>
        <location evidence="1">Membrane</location>
        <topology evidence="1">Multi-pass membrane protein</topology>
    </subcellularLocation>
</comment>
<keyword evidence="5 7" id="KW-1133">Transmembrane helix</keyword>
<name>A0A5Q2RCK5_9ACTN</name>
<reference evidence="9 10" key="1">
    <citation type="submission" date="2019-11" db="EMBL/GenBank/DDBJ databases">
        <authorList>
            <person name="He Y."/>
        </authorList>
    </citation>
    <scope>NUCLEOTIDE SEQUENCE [LARGE SCALE GENOMIC DNA]</scope>
    <source>
        <strain evidence="9 10">SCSIO 58843</strain>
    </source>
</reference>